<keyword evidence="2" id="KW-1185">Reference proteome</keyword>
<dbReference type="EMBL" id="UESZ01000002">
    <property type="protein sequence ID" value="SSA58980.1"/>
    <property type="molecule type" value="Genomic_DNA"/>
</dbReference>
<dbReference type="RefSeq" id="WP_109689269.1">
    <property type="nucleotide sequence ID" value="NZ_QGDN01000002.1"/>
</dbReference>
<name>A0A2Y9BPG5_9MICO</name>
<sequence length="86" mass="8768">MTSTRRDGVTAHPDGIQLVLGESVIFHDGDGTVLTAAVRRGHDGPATVTVAVEGDALTVTPRTARALAAALTGMANTAEIVECLTV</sequence>
<evidence type="ECO:0000313" key="1">
    <source>
        <dbReference type="EMBL" id="SSA58980.1"/>
    </source>
</evidence>
<gene>
    <name evidence="1" type="ORF">SAMN04489750_3784</name>
</gene>
<dbReference type="Proteomes" id="UP000250028">
    <property type="component" value="Unassembled WGS sequence"/>
</dbReference>
<dbReference type="OrthoDB" id="9790035at2"/>
<proteinExistence type="predicted"/>
<reference evidence="2" key="1">
    <citation type="submission" date="2016-10" db="EMBL/GenBank/DDBJ databases">
        <authorList>
            <person name="Varghese N."/>
            <person name="Submissions S."/>
        </authorList>
    </citation>
    <scope>NUCLEOTIDE SEQUENCE [LARGE SCALE GENOMIC DNA]</scope>
    <source>
        <strain evidence="2">DSM 22951</strain>
    </source>
</reference>
<protein>
    <submittedName>
        <fullName evidence="1">Uncharacterized protein</fullName>
    </submittedName>
</protein>
<dbReference type="AlphaFoldDB" id="A0A2Y9BPG5"/>
<organism evidence="1 2">
    <name type="scientific">Branchiibius hedensis</name>
    <dbReference type="NCBI Taxonomy" id="672460"/>
    <lineage>
        <taxon>Bacteria</taxon>
        <taxon>Bacillati</taxon>
        <taxon>Actinomycetota</taxon>
        <taxon>Actinomycetes</taxon>
        <taxon>Micrococcales</taxon>
        <taxon>Dermacoccaceae</taxon>
        <taxon>Branchiibius</taxon>
    </lineage>
</organism>
<accession>A0A2Y9BPG5</accession>
<evidence type="ECO:0000313" key="2">
    <source>
        <dbReference type="Proteomes" id="UP000250028"/>
    </source>
</evidence>